<name>A0A951UJK7_9NOST</name>
<protein>
    <submittedName>
        <fullName evidence="2">Uncharacterized protein</fullName>
    </submittedName>
</protein>
<accession>A0A951UJK7</accession>
<feature type="compositionally biased region" description="Polar residues" evidence="1">
    <location>
        <begin position="1"/>
        <end position="15"/>
    </location>
</feature>
<dbReference type="Proteomes" id="UP000715781">
    <property type="component" value="Unassembled WGS sequence"/>
</dbReference>
<evidence type="ECO:0000313" key="2">
    <source>
        <dbReference type="EMBL" id="MBW4565983.1"/>
    </source>
</evidence>
<reference evidence="2" key="2">
    <citation type="journal article" date="2022" name="Microbiol. Resour. Announc.">
        <title>Metagenome Sequencing to Explore Phylogenomics of Terrestrial Cyanobacteria.</title>
        <authorList>
            <person name="Ward R.D."/>
            <person name="Stajich J.E."/>
            <person name="Johansen J.R."/>
            <person name="Huntemann M."/>
            <person name="Clum A."/>
            <person name="Foster B."/>
            <person name="Foster B."/>
            <person name="Roux S."/>
            <person name="Palaniappan K."/>
            <person name="Varghese N."/>
            <person name="Mukherjee S."/>
            <person name="Reddy T.B.K."/>
            <person name="Daum C."/>
            <person name="Copeland A."/>
            <person name="Chen I.A."/>
            <person name="Ivanova N.N."/>
            <person name="Kyrpides N.C."/>
            <person name="Shapiro N."/>
            <person name="Eloe-Fadrosh E.A."/>
            <person name="Pietrasiak N."/>
        </authorList>
    </citation>
    <scope>NUCLEOTIDE SEQUENCE</scope>
    <source>
        <strain evidence="2">JT2-VF2</strain>
    </source>
</reference>
<dbReference type="EMBL" id="JAHHHN010000055">
    <property type="protein sequence ID" value="MBW4565983.1"/>
    <property type="molecule type" value="Genomic_DNA"/>
</dbReference>
<reference evidence="2" key="1">
    <citation type="submission" date="2021-05" db="EMBL/GenBank/DDBJ databases">
        <authorList>
            <person name="Pietrasiak N."/>
            <person name="Ward R."/>
            <person name="Stajich J.E."/>
            <person name="Kurbessoian T."/>
        </authorList>
    </citation>
    <scope>NUCLEOTIDE SEQUENCE</scope>
    <source>
        <strain evidence="2">JT2-VF2</strain>
    </source>
</reference>
<sequence>MATDLNTTINPEQNKSQTSRQPRQTTTVSTPTNTEKSKVTEFQKQDALSVLFGLLPIPYKTERWKWCSESFLDCQDGTADHRRPDFEFWLENDKRRALGECKLGELTGSVFRDVMLKRYVQLAESQTGRKYELWFICDRCSPGMKAVLEGVSILHGAPIKALTYSELANEVLQDLKNWVLSTKQITPKHYRTIQSCINERCKILF</sequence>
<feature type="region of interest" description="Disordered" evidence="1">
    <location>
        <begin position="1"/>
        <end position="37"/>
    </location>
</feature>
<evidence type="ECO:0000256" key="1">
    <source>
        <dbReference type="SAM" id="MobiDB-lite"/>
    </source>
</evidence>
<comment type="caution">
    <text evidence="2">The sequence shown here is derived from an EMBL/GenBank/DDBJ whole genome shotgun (WGS) entry which is preliminary data.</text>
</comment>
<gene>
    <name evidence="2" type="ORF">KME32_33885</name>
</gene>
<feature type="compositionally biased region" description="Low complexity" evidence="1">
    <location>
        <begin position="16"/>
        <end position="34"/>
    </location>
</feature>
<evidence type="ECO:0000313" key="3">
    <source>
        <dbReference type="Proteomes" id="UP000715781"/>
    </source>
</evidence>
<organism evidence="2 3">
    <name type="scientific">Mojavia pulchra JT2-VF2</name>
    <dbReference type="NCBI Taxonomy" id="287848"/>
    <lineage>
        <taxon>Bacteria</taxon>
        <taxon>Bacillati</taxon>
        <taxon>Cyanobacteriota</taxon>
        <taxon>Cyanophyceae</taxon>
        <taxon>Nostocales</taxon>
        <taxon>Nostocaceae</taxon>
    </lineage>
</organism>
<dbReference type="AlphaFoldDB" id="A0A951UJK7"/>
<proteinExistence type="predicted"/>